<dbReference type="EMBL" id="JAQLYE010000006">
    <property type="protein sequence ID" value="MDB8017275.1"/>
    <property type="molecule type" value="Genomic_DNA"/>
</dbReference>
<protein>
    <submittedName>
        <fullName evidence="1">Uncharacterized protein</fullName>
    </submittedName>
</protein>
<sequence length="102" mass="11791">MEKNMTPTNGIVEPDFLEYLKKTFKKWQQLHAEGVTLGGREIAKLTATVQGAKLNARFGFEAITHRGLDDEGQDRFTLMIYKNREAVETEKPLYHFTTPIYR</sequence>
<dbReference type="AlphaFoldDB" id="A0AAP3Q186"/>
<dbReference type="Proteomes" id="UP001212823">
    <property type="component" value="Unassembled WGS sequence"/>
</dbReference>
<organism evidence="1 2">
    <name type="scientific">Agathobacter rectalis</name>
    <dbReference type="NCBI Taxonomy" id="39491"/>
    <lineage>
        <taxon>Bacteria</taxon>
        <taxon>Bacillati</taxon>
        <taxon>Bacillota</taxon>
        <taxon>Clostridia</taxon>
        <taxon>Lachnospirales</taxon>
        <taxon>Lachnospiraceae</taxon>
        <taxon>Agathobacter</taxon>
    </lineage>
</organism>
<evidence type="ECO:0000313" key="2">
    <source>
        <dbReference type="Proteomes" id="UP001212823"/>
    </source>
</evidence>
<accession>A0AAP3Q186</accession>
<name>A0AAP3Q186_9FIRM</name>
<dbReference type="RefSeq" id="WP_195371529.1">
    <property type="nucleotide sequence ID" value="NZ_JADPAO010000009.1"/>
</dbReference>
<evidence type="ECO:0000313" key="1">
    <source>
        <dbReference type="EMBL" id="MDB8017275.1"/>
    </source>
</evidence>
<reference evidence="1" key="1">
    <citation type="submission" date="2023-01" db="EMBL/GenBank/DDBJ databases">
        <title>Human gut microbiome strain richness.</title>
        <authorList>
            <person name="Chen-Liaw A."/>
        </authorList>
    </citation>
    <scope>NUCLEOTIDE SEQUENCE</scope>
    <source>
        <strain evidence="1">1001283st1_D2_1001283B150209_150212</strain>
    </source>
</reference>
<gene>
    <name evidence="1" type="ORF">PNE45_04430</name>
</gene>
<proteinExistence type="predicted"/>
<comment type="caution">
    <text evidence="1">The sequence shown here is derived from an EMBL/GenBank/DDBJ whole genome shotgun (WGS) entry which is preliminary data.</text>
</comment>